<dbReference type="Pfam" id="PF00532">
    <property type="entry name" value="Peripla_BP_1"/>
    <property type="match status" value="1"/>
</dbReference>
<dbReference type="InterPro" id="IPR014301">
    <property type="entry name" value="TMAO_TorT"/>
</dbReference>
<dbReference type="PANTHER" id="PTHR46847">
    <property type="entry name" value="D-ALLOSE-BINDING PERIPLASMIC PROTEIN-RELATED"/>
    <property type="match status" value="1"/>
</dbReference>
<evidence type="ECO:0000256" key="4">
    <source>
        <dbReference type="SAM" id="SignalP"/>
    </source>
</evidence>
<proteinExistence type="inferred from homology"/>
<sequence>MKILLVLQLIFVHCLLLLSTAATANHGHINNNLSMATISGSELSVGKVSQDKIKLCAVYPHLKDSYWLSINFGMTEQAKQRSIELKVLDAGGYQNKDEQLRQIEQCIHWQASAILVGSVNFEALNQKLAQVNQHTPVFALVNEIATNNITGRTGVSWYQMGYQLGEYLVKHHQNQFNDTPATLAWFPGPKRGGGSLQSTQGLQAALVNSPIEIIAIEHGLNEKIAQFSLLKGVLKKYNNIDYLAGNAVMAEMAINEVAGLAKAQQPEILSHYLSHGVYRGIKRHKILMANSDQMVLQGKMAINQAVDYLITGDIKTEQGPKIITIDQINIKKVAADLSLSPSHFKPIYSIKPEKIK</sequence>
<evidence type="ECO:0000313" key="7">
    <source>
        <dbReference type="Proteomes" id="UP000029843"/>
    </source>
</evidence>
<keyword evidence="3 4" id="KW-0732">Signal</keyword>
<dbReference type="SUPFAM" id="SSF53822">
    <property type="entry name" value="Periplasmic binding protein-like I"/>
    <property type="match status" value="1"/>
</dbReference>
<dbReference type="RefSeq" id="WP_052056872.1">
    <property type="nucleotide sequence ID" value="NZ_JQED01000047.1"/>
</dbReference>
<comment type="subcellular location">
    <subcellularLocation>
        <location evidence="1">Cell envelope</location>
    </subcellularLocation>
</comment>
<dbReference type="InterPro" id="IPR001761">
    <property type="entry name" value="Peripla_BP/Lac1_sug-bd_dom"/>
</dbReference>
<accession>A0A099KFE1</accession>
<organism evidence="6 7">
    <name type="scientific">Colwellia psychrerythraea</name>
    <name type="common">Vibrio psychroerythus</name>
    <dbReference type="NCBI Taxonomy" id="28229"/>
    <lineage>
        <taxon>Bacteria</taxon>
        <taxon>Pseudomonadati</taxon>
        <taxon>Pseudomonadota</taxon>
        <taxon>Gammaproteobacteria</taxon>
        <taxon>Alteromonadales</taxon>
        <taxon>Colwelliaceae</taxon>
        <taxon>Colwellia</taxon>
    </lineage>
</organism>
<dbReference type="NCBIfam" id="NF008185">
    <property type="entry name" value="PRK10936.1"/>
    <property type="match status" value="1"/>
</dbReference>
<dbReference type="PATRIC" id="fig|28229.4.peg.3524"/>
<dbReference type="EMBL" id="JQED01000047">
    <property type="protein sequence ID" value="KGJ88343.1"/>
    <property type="molecule type" value="Genomic_DNA"/>
</dbReference>
<dbReference type="Proteomes" id="UP000029843">
    <property type="component" value="Unassembled WGS sequence"/>
</dbReference>
<protein>
    <submittedName>
        <fullName evidence="6">TMAO reductase system periplasmic protein TorT</fullName>
    </submittedName>
</protein>
<feature type="chain" id="PRO_5001948580" evidence="4">
    <location>
        <begin position="25"/>
        <end position="356"/>
    </location>
</feature>
<dbReference type="OrthoDB" id="9773673at2"/>
<evidence type="ECO:0000256" key="2">
    <source>
        <dbReference type="ARBA" id="ARBA00007639"/>
    </source>
</evidence>
<evidence type="ECO:0000256" key="1">
    <source>
        <dbReference type="ARBA" id="ARBA00004196"/>
    </source>
</evidence>
<evidence type="ECO:0000256" key="3">
    <source>
        <dbReference type="ARBA" id="ARBA00022729"/>
    </source>
</evidence>
<dbReference type="InterPro" id="IPR028082">
    <property type="entry name" value="Peripla_BP_I"/>
</dbReference>
<evidence type="ECO:0000313" key="6">
    <source>
        <dbReference type="EMBL" id="KGJ88343.1"/>
    </source>
</evidence>
<comment type="caution">
    <text evidence="6">The sequence shown here is derived from an EMBL/GenBank/DDBJ whole genome shotgun (WGS) entry which is preliminary data.</text>
</comment>
<dbReference type="AlphaFoldDB" id="A0A099KFE1"/>
<gene>
    <name evidence="6" type="ORF">ND2E_4179</name>
</gene>
<dbReference type="PANTHER" id="PTHR46847:SF1">
    <property type="entry name" value="D-ALLOSE-BINDING PERIPLASMIC PROTEIN-RELATED"/>
    <property type="match status" value="1"/>
</dbReference>
<dbReference type="Gene3D" id="3.40.50.2300">
    <property type="match status" value="2"/>
</dbReference>
<feature type="domain" description="Periplasmic binding protein/LacI sugar binding" evidence="5">
    <location>
        <begin position="54"/>
        <end position="306"/>
    </location>
</feature>
<reference evidence="6 7" key="1">
    <citation type="submission" date="2014-08" db="EMBL/GenBank/DDBJ databases">
        <title>Genomic and Phenotypic Diversity of Colwellia psychrerythraea strains from Disparate Marine Basins.</title>
        <authorList>
            <person name="Techtmann S.M."/>
            <person name="Stelling S.C."/>
            <person name="Utturkar S.M."/>
            <person name="Alshibli N."/>
            <person name="Harris A."/>
            <person name="Brown S.D."/>
            <person name="Hazen T.C."/>
        </authorList>
    </citation>
    <scope>NUCLEOTIDE SEQUENCE [LARGE SCALE GENOMIC DNA]</scope>
    <source>
        <strain evidence="6 7">ND2E</strain>
    </source>
</reference>
<dbReference type="CDD" id="cd06306">
    <property type="entry name" value="PBP1_TorT-like"/>
    <property type="match status" value="1"/>
</dbReference>
<dbReference type="NCBIfam" id="TIGR02955">
    <property type="entry name" value="TMAO_TorT"/>
    <property type="match status" value="1"/>
</dbReference>
<name>A0A099KFE1_COLPS</name>
<dbReference type="GO" id="GO:0030313">
    <property type="term" value="C:cell envelope"/>
    <property type="evidence" value="ECO:0007669"/>
    <property type="project" value="UniProtKB-SubCell"/>
</dbReference>
<comment type="similarity">
    <text evidence="2">Belongs to the bacterial solute-binding protein 2 family.</text>
</comment>
<feature type="signal peptide" evidence="4">
    <location>
        <begin position="1"/>
        <end position="24"/>
    </location>
</feature>
<evidence type="ECO:0000259" key="5">
    <source>
        <dbReference type="Pfam" id="PF00532"/>
    </source>
</evidence>